<keyword evidence="4 7" id="KW-0472">Membrane</keyword>
<sequence length="661" mass="75039">MILKMICALLAVIFHLFGIYGEGKFEWRYAYPYLAVVLNFSQTWALYCLVQFYSVTKNKLAPIKPLAKFLVFKSIVFLTWWQGIAVAFLLSFGTFKGSLAQLLKTRIQDYIICIEVSIQINKKFSFSLNLFSLNSSSSLEESSSAVQEQLSIFLLFRLTQLTLYHWYQSKVFSDSVAMGDHNTRMQELRKEVDSLKHSMEGVTSSVAEIRQSVDASIAQAMDEFRRLLATSTNTHGGVRPLAEGIPRSENKPGNYQLPTHETPKDSKVKLASCNFEGKALQWHQSYMKHRLSREWPRWTEQSLETDDQGAILPHVSVHAMNGLHDFRTMRVTVSIKGKAVQVLIDTGSTHNFLDLSTAKRLGCVLTAISPFLVSVVDGKKMHCQYICKKMVWKMQRVSFDSDMLVLPIGGCSMVLGVQWLITLRDKMWNFKQLRMEFSIMGHKVSLRGVKSLAAKLVQQSGMDKLLAKPAKLCLISVDDVKGDVAMGVAAVVHLNVFPAKPYKRGERCVRNVAVLSDYAALDTPPDPEEVRDCERSTRARISRPEEREKRLKFHQSVRDVVVGSGEIIIDDMRFTVSHVAEPVERGIAKINKTFHQISENVKRYEERRRNSKDDSYVVPLNSWTNEFSEVHDDLVEGSMSDSGMHGKRPHHQSKGMSSLRR</sequence>
<gene>
    <name evidence="8" type="ORF">H5410_023464</name>
</gene>
<dbReference type="InterPro" id="IPR001969">
    <property type="entry name" value="Aspartic_peptidase_AS"/>
</dbReference>
<evidence type="ECO:0000313" key="9">
    <source>
        <dbReference type="Proteomes" id="UP000824120"/>
    </source>
</evidence>
<evidence type="ECO:0000256" key="7">
    <source>
        <dbReference type="SAM" id="Phobius"/>
    </source>
</evidence>
<feature type="region of interest" description="Disordered" evidence="6">
    <location>
        <begin position="636"/>
        <end position="661"/>
    </location>
</feature>
<evidence type="ECO:0000313" key="8">
    <source>
        <dbReference type="EMBL" id="KAG5612183.1"/>
    </source>
</evidence>
<evidence type="ECO:0000256" key="2">
    <source>
        <dbReference type="ARBA" id="ARBA00022692"/>
    </source>
</evidence>
<dbReference type="GO" id="GO:0016020">
    <property type="term" value="C:membrane"/>
    <property type="evidence" value="ECO:0007669"/>
    <property type="project" value="UniProtKB-SubCell"/>
</dbReference>
<feature type="transmembrane region" description="Helical" evidence="7">
    <location>
        <begin position="70"/>
        <end position="95"/>
    </location>
</feature>
<dbReference type="Proteomes" id="UP000824120">
    <property type="component" value="Chromosome 4"/>
</dbReference>
<dbReference type="PANTHER" id="PTHR23423">
    <property type="entry name" value="ORGANIC SOLUTE TRANSPORTER-RELATED"/>
    <property type="match status" value="1"/>
</dbReference>
<dbReference type="InterPro" id="IPR005178">
    <property type="entry name" value="Ostalpha/TMEM184C"/>
</dbReference>
<dbReference type="Pfam" id="PF03619">
    <property type="entry name" value="Solute_trans_a"/>
    <property type="match status" value="1"/>
</dbReference>
<keyword evidence="3 7" id="KW-1133">Transmembrane helix</keyword>
<reference evidence="8 9" key="1">
    <citation type="submission" date="2020-09" db="EMBL/GenBank/DDBJ databases">
        <title>De no assembly of potato wild relative species, Solanum commersonii.</title>
        <authorList>
            <person name="Cho K."/>
        </authorList>
    </citation>
    <scope>NUCLEOTIDE SEQUENCE [LARGE SCALE GENOMIC DNA]</scope>
    <source>
        <strain evidence="8">LZ3.2</strain>
        <tissue evidence="8">Leaf</tissue>
    </source>
</reference>
<comment type="subcellular location">
    <subcellularLocation>
        <location evidence="1">Membrane</location>
        <topology evidence="1">Multi-pass membrane protein</topology>
    </subcellularLocation>
</comment>
<comment type="caution">
    <text evidence="8">The sequence shown here is derived from an EMBL/GenBank/DDBJ whole genome shotgun (WGS) entry which is preliminary data.</text>
</comment>
<dbReference type="InterPro" id="IPR021109">
    <property type="entry name" value="Peptidase_aspartic_dom_sf"/>
</dbReference>
<dbReference type="GO" id="GO:0006508">
    <property type="term" value="P:proteolysis"/>
    <property type="evidence" value="ECO:0007669"/>
    <property type="project" value="InterPro"/>
</dbReference>
<name>A0A9J5ZJ23_SOLCO</name>
<feature type="transmembrane region" description="Helical" evidence="7">
    <location>
        <begin position="31"/>
        <end position="50"/>
    </location>
</feature>
<evidence type="ECO:0000256" key="5">
    <source>
        <dbReference type="SAM" id="Coils"/>
    </source>
</evidence>
<dbReference type="EMBL" id="JACXVP010000004">
    <property type="protein sequence ID" value="KAG5612183.1"/>
    <property type="molecule type" value="Genomic_DNA"/>
</dbReference>
<dbReference type="OrthoDB" id="5348404at2759"/>
<dbReference type="GO" id="GO:0004190">
    <property type="term" value="F:aspartic-type endopeptidase activity"/>
    <property type="evidence" value="ECO:0007669"/>
    <property type="project" value="InterPro"/>
</dbReference>
<keyword evidence="2 7" id="KW-0812">Transmembrane</keyword>
<feature type="coiled-coil region" evidence="5">
    <location>
        <begin position="587"/>
        <end position="614"/>
    </location>
</feature>
<organism evidence="8 9">
    <name type="scientific">Solanum commersonii</name>
    <name type="common">Commerson's wild potato</name>
    <name type="synonym">Commerson's nightshade</name>
    <dbReference type="NCBI Taxonomy" id="4109"/>
    <lineage>
        <taxon>Eukaryota</taxon>
        <taxon>Viridiplantae</taxon>
        <taxon>Streptophyta</taxon>
        <taxon>Embryophyta</taxon>
        <taxon>Tracheophyta</taxon>
        <taxon>Spermatophyta</taxon>
        <taxon>Magnoliopsida</taxon>
        <taxon>eudicotyledons</taxon>
        <taxon>Gunneridae</taxon>
        <taxon>Pentapetalae</taxon>
        <taxon>asterids</taxon>
        <taxon>lamiids</taxon>
        <taxon>Solanales</taxon>
        <taxon>Solanaceae</taxon>
        <taxon>Solanoideae</taxon>
        <taxon>Solaneae</taxon>
        <taxon>Solanum</taxon>
    </lineage>
</organism>
<dbReference type="SMART" id="SM01417">
    <property type="entry name" value="Solute_trans_a"/>
    <property type="match status" value="1"/>
</dbReference>
<evidence type="ECO:0000256" key="1">
    <source>
        <dbReference type="ARBA" id="ARBA00004141"/>
    </source>
</evidence>
<keyword evidence="9" id="KW-1185">Reference proteome</keyword>
<evidence type="ECO:0000256" key="4">
    <source>
        <dbReference type="ARBA" id="ARBA00023136"/>
    </source>
</evidence>
<dbReference type="Gene3D" id="2.40.70.10">
    <property type="entry name" value="Acid Proteases"/>
    <property type="match status" value="1"/>
</dbReference>
<dbReference type="PROSITE" id="PS00141">
    <property type="entry name" value="ASP_PROTEASE"/>
    <property type="match status" value="1"/>
</dbReference>
<accession>A0A9J5ZJ23</accession>
<dbReference type="AlphaFoldDB" id="A0A9J5ZJ23"/>
<feature type="compositionally biased region" description="Basic residues" evidence="6">
    <location>
        <begin position="645"/>
        <end position="661"/>
    </location>
</feature>
<proteinExistence type="predicted"/>
<keyword evidence="5" id="KW-0175">Coiled coil</keyword>
<evidence type="ECO:0000256" key="6">
    <source>
        <dbReference type="SAM" id="MobiDB-lite"/>
    </source>
</evidence>
<dbReference type="Pfam" id="PF08284">
    <property type="entry name" value="RVP_2"/>
    <property type="match status" value="1"/>
</dbReference>
<feature type="region of interest" description="Disordered" evidence="6">
    <location>
        <begin position="235"/>
        <end position="263"/>
    </location>
</feature>
<dbReference type="SUPFAM" id="SSF50630">
    <property type="entry name" value="Acid proteases"/>
    <property type="match status" value="1"/>
</dbReference>
<feature type="coiled-coil region" evidence="5">
    <location>
        <begin position="178"/>
        <end position="205"/>
    </location>
</feature>
<dbReference type="CDD" id="cd00303">
    <property type="entry name" value="retropepsin_like"/>
    <property type="match status" value="1"/>
</dbReference>
<protein>
    <submittedName>
        <fullName evidence="8">Uncharacterized protein</fullName>
    </submittedName>
</protein>
<evidence type="ECO:0000256" key="3">
    <source>
        <dbReference type="ARBA" id="ARBA00022989"/>
    </source>
</evidence>